<dbReference type="OrthoDB" id="214420at2157"/>
<keyword evidence="1" id="KW-0812">Transmembrane</keyword>
<keyword evidence="1" id="KW-1133">Transmembrane helix</keyword>
<dbReference type="RefSeq" id="WP_007691675.1">
    <property type="nucleotide sequence ID" value="NZ_AJRK01000431.1"/>
</dbReference>
<evidence type="ECO:0000313" key="3">
    <source>
        <dbReference type="Proteomes" id="UP000011566"/>
    </source>
</evidence>
<feature type="transmembrane region" description="Helical" evidence="1">
    <location>
        <begin position="77"/>
        <end position="98"/>
    </location>
</feature>
<organism evidence="2 3">
    <name type="scientific">Halococcus hamelinensis 100A6</name>
    <dbReference type="NCBI Taxonomy" id="1132509"/>
    <lineage>
        <taxon>Archaea</taxon>
        <taxon>Methanobacteriati</taxon>
        <taxon>Methanobacteriota</taxon>
        <taxon>Stenosarchaea group</taxon>
        <taxon>Halobacteria</taxon>
        <taxon>Halobacteriales</taxon>
        <taxon>Halococcaceae</taxon>
        <taxon>Halococcus</taxon>
    </lineage>
</organism>
<comment type="caution">
    <text evidence="2">The sequence shown here is derived from an EMBL/GenBank/DDBJ whole genome shotgun (WGS) entry which is preliminary data.</text>
</comment>
<gene>
    <name evidence="2" type="ORF">C447_05498</name>
</gene>
<evidence type="ECO:0000256" key="1">
    <source>
        <dbReference type="SAM" id="Phobius"/>
    </source>
</evidence>
<evidence type="ECO:0000313" key="2">
    <source>
        <dbReference type="EMBL" id="EMA39981.1"/>
    </source>
</evidence>
<sequence length="145" mass="15601">MNRPDNTELALLAVRRAIGLWAGLSVFYLAGYYLFDYPFPTPVDLVAILVVVCLGVGLGVAFSFASPLPRETGLPRVVRTALIAIPALGIGIALQLFIEGPQGDRAYYAMFALAAWLGSTFITEDETDDEEGADASDFDVLDLGR</sequence>
<feature type="transmembrane region" description="Helical" evidence="1">
    <location>
        <begin position="12"/>
        <end position="33"/>
    </location>
</feature>
<feature type="transmembrane region" description="Helical" evidence="1">
    <location>
        <begin position="45"/>
        <end position="65"/>
    </location>
</feature>
<reference evidence="2 3" key="1">
    <citation type="journal article" date="2014" name="PLoS Genet.">
        <title>Phylogenetically driven sequencing of extremely halophilic archaea reveals strategies for static and dynamic osmo-response.</title>
        <authorList>
            <person name="Becker E.A."/>
            <person name="Seitzer P.M."/>
            <person name="Tritt A."/>
            <person name="Larsen D."/>
            <person name="Krusor M."/>
            <person name="Yao A.I."/>
            <person name="Wu D."/>
            <person name="Madern D."/>
            <person name="Eisen J.A."/>
            <person name="Darling A.E."/>
            <person name="Facciotti M.T."/>
        </authorList>
    </citation>
    <scope>NUCLEOTIDE SEQUENCE [LARGE SCALE GENOMIC DNA]</scope>
    <source>
        <strain evidence="2 3">100A6</strain>
    </source>
</reference>
<protein>
    <submittedName>
        <fullName evidence="2">Uncharacterized protein</fullName>
    </submittedName>
</protein>
<proteinExistence type="predicted"/>
<dbReference type="PATRIC" id="fig|1132509.6.peg.1263"/>
<dbReference type="EMBL" id="AOMB01000014">
    <property type="protein sequence ID" value="EMA39981.1"/>
    <property type="molecule type" value="Genomic_DNA"/>
</dbReference>
<accession>M0M2R4</accession>
<keyword evidence="1" id="KW-0472">Membrane</keyword>
<name>M0M2R4_9EURY</name>
<dbReference type="Proteomes" id="UP000011566">
    <property type="component" value="Unassembled WGS sequence"/>
</dbReference>
<dbReference type="eggNOG" id="ENOG502N5UP">
    <property type="taxonomic scope" value="Archaea"/>
</dbReference>
<keyword evidence="3" id="KW-1185">Reference proteome</keyword>
<dbReference type="AlphaFoldDB" id="M0M2R4"/>